<proteinExistence type="predicted"/>
<protein>
    <submittedName>
        <fullName evidence="2">Helitron helicase-like domain-containing protein</fullName>
    </submittedName>
</protein>
<sequence length="480" mass="52736">MKSIPKTHIQNTDDQLSQNPKISDASATHGFDTYRSQNFIAGSSEGCVAHQHSCHDHRITDPPAPVASIFGSRRLKRAITDRLLKHANSPTEPVMPPQKRQKQVSSCCLGAADGAVSSDVGSSLDPPSQTPVTAPQTSFVHNVPEGSSASTTSKSLTVNGKRCLQKGKDQSKRASEVATSQVHQRCSTTDLQSNLRNSMDAADAQEDTHTNQRPRNNTRNSCTTRKRNRSNTNLNTRHVRQRRSTNSLQCHSGDAGESTSHTTTGASPVYDDLGDCNQRCQYCNAAFCHFENSDTPGLDPEVVQGLIHFLDAHNELVQVFRTARDKCAEANVPEFKVSLYNGEGARRYELPTSQALGAIVFQDGPQTETDYDVIIEYRDAPPKRINKLHQSYMSLQFPLIFIYAIEPKPDGPTSEAPATLLALTDHNNEGQKTDEENKPQAVKRALFQDEQPSVKKQKATTESSAPEKTKTKGSENKKQG</sequence>
<organism evidence="2 3">
    <name type="scientific">Artemisia annua</name>
    <name type="common">Sweet wormwood</name>
    <dbReference type="NCBI Taxonomy" id="35608"/>
    <lineage>
        <taxon>Eukaryota</taxon>
        <taxon>Viridiplantae</taxon>
        <taxon>Streptophyta</taxon>
        <taxon>Embryophyta</taxon>
        <taxon>Tracheophyta</taxon>
        <taxon>Spermatophyta</taxon>
        <taxon>Magnoliopsida</taxon>
        <taxon>eudicotyledons</taxon>
        <taxon>Gunneridae</taxon>
        <taxon>Pentapetalae</taxon>
        <taxon>asterids</taxon>
        <taxon>campanulids</taxon>
        <taxon>Asterales</taxon>
        <taxon>Asteraceae</taxon>
        <taxon>Asteroideae</taxon>
        <taxon>Anthemideae</taxon>
        <taxon>Artemisiinae</taxon>
        <taxon>Artemisia</taxon>
    </lineage>
</organism>
<dbReference type="Proteomes" id="UP000245207">
    <property type="component" value="Unassembled WGS sequence"/>
</dbReference>
<keyword evidence="2" id="KW-0067">ATP-binding</keyword>
<dbReference type="PANTHER" id="PTHR45786">
    <property type="entry name" value="DNA BINDING PROTEIN-LIKE"/>
    <property type="match status" value="1"/>
</dbReference>
<keyword evidence="2" id="KW-0378">Hydrolase</keyword>
<feature type="compositionally biased region" description="Basic and acidic residues" evidence="1">
    <location>
        <begin position="426"/>
        <end position="438"/>
    </location>
</feature>
<feature type="region of interest" description="Disordered" evidence="1">
    <location>
        <begin position="425"/>
        <end position="480"/>
    </location>
</feature>
<comment type="caution">
    <text evidence="2">The sequence shown here is derived from an EMBL/GenBank/DDBJ whole genome shotgun (WGS) entry which is preliminary data.</text>
</comment>
<feature type="compositionally biased region" description="Basic and acidic residues" evidence="1">
    <location>
        <begin position="465"/>
        <end position="480"/>
    </location>
</feature>
<evidence type="ECO:0000313" key="2">
    <source>
        <dbReference type="EMBL" id="PWA76321.1"/>
    </source>
</evidence>
<dbReference type="EMBL" id="PKPP01002282">
    <property type="protein sequence ID" value="PWA76321.1"/>
    <property type="molecule type" value="Genomic_DNA"/>
</dbReference>
<gene>
    <name evidence="2" type="ORF">CTI12_AA234170</name>
</gene>
<evidence type="ECO:0000256" key="1">
    <source>
        <dbReference type="SAM" id="MobiDB-lite"/>
    </source>
</evidence>
<feature type="region of interest" description="Disordered" evidence="1">
    <location>
        <begin position="118"/>
        <end position="266"/>
    </location>
</feature>
<feature type="compositionally biased region" description="Polar residues" evidence="1">
    <location>
        <begin position="119"/>
        <end position="158"/>
    </location>
</feature>
<dbReference type="PANTHER" id="PTHR45786:SF74">
    <property type="entry name" value="ATP-DEPENDENT DNA HELICASE"/>
    <property type="match status" value="1"/>
</dbReference>
<feature type="compositionally biased region" description="Polar residues" evidence="1">
    <location>
        <begin position="257"/>
        <end position="266"/>
    </location>
</feature>
<feature type="compositionally biased region" description="Polar residues" evidence="1">
    <location>
        <begin position="177"/>
        <end position="197"/>
    </location>
</feature>
<feature type="compositionally biased region" description="Basic and acidic residues" evidence="1">
    <location>
        <begin position="166"/>
        <end position="175"/>
    </location>
</feature>
<keyword evidence="3" id="KW-1185">Reference proteome</keyword>
<feature type="compositionally biased region" description="Polar residues" evidence="1">
    <location>
        <begin position="8"/>
        <end position="21"/>
    </location>
</feature>
<name>A0A2U1NS71_ARTAN</name>
<keyword evidence="2" id="KW-0547">Nucleotide-binding</keyword>
<feature type="compositionally biased region" description="Polar residues" evidence="1">
    <location>
        <begin position="211"/>
        <end position="223"/>
    </location>
</feature>
<evidence type="ECO:0000313" key="3">
    <source>
        <dbReference type="Proteomes" id="UP000245207"/>
    </source>
</evidence>
<dbReference type="AlphaFoldDB" id="A0A2U1NS71"/>
<feature type="region of interest" description="Disordered" evidence="1">
    <location>
        <begin position="1"/>
        <end position="28"/>
    </location>
</feature>
<dbReference type="GO" id="GO:0004386">
    <property type="term" value="F:helicase activity"/>
    <property type="evidence" value="ECO:0007669"/>
    <property type="project" value="UniProtKB-KW"/>
</dbReference>
<accession>A0A2U1NS71</accession>
<reference evidence="2 3" key="1">
    <citation type="journal article" date="2018" name="Mol. Plant">
        <title>The genome of Artemisia annua provides insight into the evolution of Asteraceae family and artemisinin biosynthesis.</title>
        <authorList>
            <person name="Shen Q."/>
            <person name="Zhang L."/>
            <person name="Liao Z."/>
            <person name="Wang S."/>
            <person name="Yan T."/>
            <person name="Shi P."/>
            <person name="Liu M."/>
            <person name="Fu X."/>
            <person name="Pan Q."/>
            <person name="Wang Y."/>
            <person name="Lv Z."/>
            <person name="Lu X."/>
            <person name="Zhang F."/>
            <person name="Jiang W."/>
            <person name="Ma Y."/>
            <person name="Chen M."/>
            <person name="Hao X."/>
            <person name="Li L."/>
            <person name="Tang Y."/>
            <person name="Lv G."/>
            <person name="Zhou Y."/>
            <person name="Sun X."/>
            <person name="Brodelius P.E."/>
            <person name="Rose J.K.C."/>
            <person name="Tang K."/>
        </authorList>
    </citation>
    <scope>NUCLEOTIDE SEQUENCE [LARGE SCALE GENOMIC DNA]</scope>
    <source>
        <strain evidence="3">cv. Huhao1</strain>
        <tissue evidence="2">Leaf</tissue>
    </source>
</reference>
<keyword evidence="2" id="KW-0347">Helicase</keyword>